<dbReference type="STRING" id="1415166.NONO_c71030"/>
<comment type="similarity">
    <text evidence="1">Belongs to the ROK (NagC/XylR) family.</text>
</comment>
<dbReference type="EMBL" id="CP006850">
    <property type="protein sequence ID" value="AHH21864.1"/>
    <property type="molecule type" value="Genomic_DNA"/>
</dbReference>
<evidence type="ECO:0000256" key="1">
    <source>
        <dbReference type="ARBA" id="ARBA00006479"/>
    </source>
</evidence>
<gene>
    <name evidence="2" type="ORF">NONO_c71030</name>
</gene>
<name>W5TRV4_9NOCA</name>
<reference evidence="2 3" key="1">
    <citation type="journal article" date="2014" name="Appl. Environ. Microbiol.">
        <title>Insights into the Microbial Degradation of Rubber and Gutta-Percha by Analysis of the Complete Genome of Nocardia nova SH22a.</title>
        <authorList>
            <person name="Luo Q."/>
            <person name="Hiessl S."/>
            <person name="Poehlein A."/>
            <person name="Daniel R."/>
            <person name="Steinbuchel A."/>
        </authorList>
    </citation>
    <scope>NUCLEOTIDE SEQUENCE [LARGE SCALE GENOMIC DNA]</scope>
    <source>
        <strain evidence="2">SH22a</strain>
    </source>
</reference>
<organism evidence="2 3">
    <name type="scientific">Nocardia nova SH22a</name>
    <dbReference type="NCBI Taxonomy" id="1415166"/>
    <lineage>
        <taxon>Bacteria</taxon>
        <taxon>Bacillati</taxon>
        <taxon>Actinomycetota</taxon>
        <taxon>Actinomycetes</taxon>
        <taxon>Mycobacteriales</taxon>
        <taxon>Nocardiaceae</taxon>
        <taxon>Nocardia</taxon>
    </lineage>
</organism>
<dbReference type="PATRIC" id="fig|1415166.3.peg.7291"/>
<dbReference type="InterPro" id="IPR000600">
    <property type="entry name" value="ROK"/>
</dbReference>
<dbReference type="eggNOG" id="COG1940">
    <property type="taxonomic scope" value="Bacteria"/>
</dbReference>
<dbReference type="AlphaFoldDB" id="W5TRV4"/>
<keyword evidence="3" id="KW-1185">Reference proteome</keyword>
<dbReference type="Proteomes" id="UP000019150">
    <property type="component" value="Chromosome"/>
</dbReference>
<dbReference type="PANTHER" id="PTHR18964">
    <property type="entry name" value="ROK (REPRESSOR, ORF, KINASE) FAMILY"/>
    <property type="match status" value="1"/>
</dbReference>
<dbReference type="SUPFAM" id="SSF53067">
    <property type="entry name" value="Actin-like ATPase domain"/>
    <property type="match status" value="1"/>
</dbReference>
<dbReference type="PANTHER" id="PTHR18964:SF149">
    <property type="entry name" value="BIFUNCTIONAL UDP-N-ACETYLGLUCOSAMINE 2-EPIMERASE_N-ACETYLMANNOSAMINE KINASE"/>
    <property type="match status" value="1"/>
</dbReference>
<dbReference type="Pfam" id="PF00480">
    <property type="entry name" value="ROK"/>
    <property type="match status" value="1"/>
</dbReference>
<protein>
    <submittedName>
        <fullName evidence="2">ROK family protein</fullName>
    </submittedName>
</protein>
<proteinExistence type="inferred from homology"/>
<dbReference type="KEGG" id="nno:NONO_c71030"/>
<accession>W5TRV4</accession>
<dbReference type="OrthoDB" id="9810372at2"/>
<dbReference type="HOGENOM" id="CLU_036604_0_0_11"/>
<evidence type="ECO:0000313" key="2">
    <source>
        <dbReference type="EMBL" id="AHH21864.1"/>
    </source>
</evidence>
<sequence>MTVDAVADPVLAIDIGGTTIKAEIADADGRVLAAATVPTPRGAQAFDAVAELGDRLLAQVPRPMRRGAIVMPGIVDAERSVAVFSGNIGWRDVKLGNRFDERWGFPVLIEHDGVVAGWAEWRYGAGRGCDDVVVLMLGTGISGTLSVAGRLVRGGSGQAGEYGHIPVRPRDGLPCPCGNTGCVETVASGPSIARAYAERTGREVAGAAAVFAALPDDPDAREVVDDAVSALAEGLTGIVHASCPELIVLAGGLAGAGAVLADGLRDRLTELLRVVPVPRVVPGKFGARAGLVGAAGFARSGAIE</sequence>
<dbReference type="Gene3D" id="3.30.420.40">
    <property type="match status" value="2"/>
</dbReference>
<dbReference type="InterPro" id="IPR043129">
    <property type="entry name" value="ATPase_NBD"/>
</dbReference>
<evidence type="ECO:0000313" key="3">
    <source>
        <dbReference type="Proteomes" id="UP000019150"/>
    </source>
</evidence>
<dbReference type="RefSeq" id="WP_025353147.1">
    <property type="nucleotide sequence ID" value="NZ_CP006850.1"/>
</dbReference>